<evidence type="ECO:0000313" key="2">
    <source>
        <dbReference type="EMBL" id="ATQ76597.1"/>
    </source>
</evidence>
<accession>A0A2D2DNQ5</accession>
<feature type="transmembrane region" description="Helical" evidence="1">
    <location>
        <begin position="9"/>
        <end position="26"/>
    </location>
</feature>
<evidence type="ECO:0000313" key="3">
    <source>
        <dbReference type="Proteomes" id="UP000229897"/>
    </source>
</evidence>
<dbReference type="AlphaFoldDB" id="A0A2D2DNQ5"/>
<dbReference type="Proteomes" id="UP000229897">
    <property type="component" value="Chromosome"/>
</dbReference>
<proteinExistence type="predicted"/>
<organism evidence="2 3">
    <name type="scientific">Massilia violaceinigra</name>
    <dbReference type="NCBI Taxonomy" id="2045208"/>
    <lineage>
        <taxon>Bacteria</taxon>
        <taxon>Pseudomonadati</taxon>
        <taxon>Pseudomonadota</taxon>
        <taxon>Betaproteobacteria</taxon>
        <taxon>Burkholderiales</taxon>
        <taxon>Oxalobacteraceae</taxon>
        <taxon>Telluria group</taxon>
        <taxon>Massilia</taxon>
    </lineage>
</organism>
<feature type="transmembrane region" description="Helical" evidence="1">
    <location>
        <begin position="32"/>
        <end position="49"/>
    </location>
</feature>
<name>A0A2D2DNQ5_9BURK</name>
<keyword evidence="1" id="KW-0812">Transmembrane</keyword>
<dbReference type="EMBL" id="CP024608">
    <property type="protein sequence ID" value="ATQ76597.1"/>
    <property type="molecule type" value="Genomic_DNA"/>
</dbReference>
<keyword evidence="1" id="KW-1133">Transmembrane helix</keyword>
<evidence type="ECO:0000256" key="1">
    <source>
        <dbReference type="SAM" id="Phobius"/>
    </source>
</evidence>
<dbReference type="OrthoDB" id="9780507at2"/>
<dbReference type="RefSeq" id="WP_099877783.1">
    <property type="nucleotide sequence ID" value="NZ_CP024608.1"/>
</dbReference>
<dbReference type="KEGG" id="mass:CR152_20310"/>
<keyword evidence="1" id="KW-0472">Membrane</keyword>
<protein>
    <submittedName>
        <fullName evidence="2">Uncharacterized protein</fullName>
    </submittedName>
</protein>
<sequence>MNKVAIMEWSGYLISIAGLLIVLMTFDRPGWMWQAGGAVLITSGILLIYRCNRRRRSDCGYYDCLGYRIDDDIADVMNGD</sequence>
<reference evidence="2" key="1">
    <citation type="submission" date="2017-10" db="EMBL/GenBank/DDBJ databases">
        <title>Massilia psychrophilum sp. nov., a novel purple-pigmented bacterium isolated from Tianshan glacier, Xinjiang Municipality, China.</title>
        <authorList>
            <person name="Wang H."/>
        </authorList>
    </citation>
    <scope>NUCLEOTIDE SEQUENCE [LARGE SCALE GENOMIC DNA]</scope>
    <source>
        <strain evidence="2">B2</strain>
    </source>
</reference>
<keyword evidence="3" id="KW-1185">Reference proteome</keyword>
<gene>
    <name evidence="2" type="ORF">CR152_20310</name>
</gene>